<feature type="compositionally biased region" description="Basic and acidic residues" evidence="1">
    <location>
        <begin position="1"/>
        <end position="15"/>
    </location>
</feature>
<feature type="region of interest" description="Disordered" evidence="1">
    <location>
        <begin position="1"/>
        <end position="29"/>
    </location>
</feature>
<keyword evidence="3" id="KW-1185">Reference proteome</keyword>
<dbReference type="EMBL" id="UYRU01057119">
    <property type="protein sequence ID" value="VDN13706.1"/>
    <property type="molecule type" value="Genomic_DNA"/>
</dbReference>
<name>A0A3P7P6H3_DIBLA</name>
<protein>
    <submittedName>
        <fullName evidence="2">Uncharacterized protein</fullName>
    </submittedName>
</protein>
<accession>A0A3P7P6H3</accession>
<organism evidence="2 3">
    <name type="scientific">Dibothriocephalus latus</name>
    <name type="common">Fish tapeworm</name>
    <name type="synonym">Diphyllobothrium latum</name>
    <dbReference type="NCBI Taxonomy" id="60516"/>
    <lineage>
        <taxon>Eukaryota</taxon>
        <taxon>Metazoa</taxon>
        <taxon>Spiralia</taxon>
        <taxon>Lophotrochozoa</taxon>
        <taxon>Platyhelminthes</taxon>
        <taxon>Cestoda</taxon>
        <taxon>Eucestoda</taxon>
        <taxon>Diphyllobothriidea</taxon>
        <taxon>Diphyllobothriidae</taxon>
        <taxon>Dibothriocephalus</taxon>
    </lineage>
</organism>
<sequence length="120" mass="13039">MIDSGHRVDSSEAKLPKVPGPAFVSNSRSNYDPAKEAGFVRAKETPTSPELGMANGYINACIFPRFLPRPPSLLSGFNKPTLPRNQPSTINPTPSPILMTNLLPACYFLPPPYINIMARG</sequence>
<dbReference type="Proteomes" id="UP000281553">
    <property type="component" value="Unassembled WGS sequence"/>
</dbReference>
<evidence type="ECO:0000313" key="3">
    <source>
        <dbReference type="Proteomes" id="UP000281553"/>
    </source>
</evidence>
<evidence type="ECO:0000313" key="2">
    <source>
        <dbReference type="EMBL" id="VDN13706.1"/>
    </source>
</evidence>
<reference evidence="2 3" key="1">
    <citation type="submission" date="2018-11" db="EMBL/GenBank/DDBJ databases">
        <authorList>
            <consortium name="Pathogen Informatics"/>
        </authorList>
    </citation>
    <scope>NUCLEOTIDE SEQUENCE [LARGE SCALE GENOMIC DNA]</scope>
</reference>
<dbReference type="AlphaFoldDB" id="A0A3P7P6H3"/>
<evidence type="ECO:0000256" key="1">
    <source>
        <dbReference type="SAM" id="MobiDB-lite"/>
    </source>
</evidence>
<gene>
    <name evidence="2" type="ORF">DILT_LOCUS9537</name>
</gene>
<proteinExistence type="predicted"/>